<dbReference type="InterPro" id="IPR029291">
    <property type="entry name" value="Tfx_C"/>
</dbReference>
<evidence type="ECO:0000313" key="2">
    <source>
        <dbReference type="EMBL" id="AFK51671.1"/>
    </source>
</evidence>
<dbReference type="GO" id="GO:0003700">
    <property type="term" value="F:DNA-binding transcription factor activity"/>
    <property type="evidence" value="ECO:0007669"/>
    <property type="project" value="InterPro"/>
</dbReference>
<gene>
    <name evidence="2" type="ordered locus">TCELL_1248</name>
</gene>
<dbReference type="GO" id="GO:0003677">
    <property type="term" value="F:DNA binding"/>
    <property type="evidence" value="ECO:0007669"/>
    <property type="project" value="InterPro"/>
</dbReference>
<dbReference type="AlphaFoldDB" id="I3TFY3"/>
<keyword evidence="3" id="KW-1185">Reference proteome</keyword>
<name>I3TFY3_THEC1</name>
<sequence length="136" mass="15190">MGKYGLLTEKQYEVLKLRAKGLTQAEVASRLGMSRSAVAIAEKRALRKIELAAETLRVYREIMAVKVITLDEGVRLVDVPRTVIDEADKAGVKVKANFDYIFGLLRFKAGAGYPRLKKKVKIYLMRDGSIDVEETG</sequence>
<dbReference type="RefSeq" id="WP_014737921.1">
    <property type="nucleotide sequence ID" value="NC_017954.1"/>
</dbReference>
<protein>
    <submittedName>
        <fullName evidence="2">Putative transcriptional regulatory protein</fullName>
    </submittedName>
</protein>
<dbReference type="Pfam" id="PF04545">
    <property type="entry name" value="Sigma70_r4"/>
    <property type="match status" value="1"/>
</dbReference>
<proteinExistence type="predicted"/>
<evidence type="ECO:0000259" key="1">
    <source>
        <dbReference type="PROSITE" id="PS50943"/>
    </source>
</evidence>
<evidence type="ECO:0000313" key="3">
    <source>
        <dbReference type="Proteomes" id="UP000005270"/>
    </source>
</evidence>
<dbReference type="NCBIfam" id="TIGR00721">
    <property type="entry name" value="tfx"/>
    <property type="match status" value="1"/>
</dbReference>
<dbReference type="GO" id="GO:0006352">
    <property type="term" value="P:DNA-templated transcription initiation"/>
    <property type="evidence" value="ECO:0007669"/>
    <property type="project" value="InterPro"/>
</dbReference>
<dbReference type="PROSITE" id="PS50943">
    <property type="entry name" value="HTH_CROC1"/>
    <property type="match status" value="1"/>
</dbReference>
<dbReference type="InParanoid" id="I3TFY3"/>
<dbReference type="EMBL" id="CP003531">
    <property type="protein sequence ID" value="AFK51671.1"/>
    <property type="molecule type" value="Genomic_DNA"/>
</dbReference>
<dbReference type="InterPro" id="IPR001387">
    <property type="entry name" value="Cro/C1-type_HTH"/>
</dbReference>
<dbReference type="InterPro" id="IPR007630">
    <property type="entry name" value="RNA_pol_sigma70_r4"/>
</dbReference>
<accession>I3TFY3</accession>
<dbReference type="SUPFAM" id="SSF89915">
    <property type="entry name" value="DNA-binding protein Tfx"/>
    <property type="match status" value="1"/>
</dbReference>
<dbReference type="eggNOG" id="arCOG04554">
    <property type="taxonomic scope" value="Archaea"/>
</dbReference>
<dbReference type="InterPro" id="IPR036657">
    <property type="entry name" value="Tfx_DNA-bd_sf_arc"/>
</dbReference>
<dbReference type="Proteomes" id="UP000005270">
    <property type="component" value="Chromosome"/>
</dbReference>
<dbReference type="KEGG" id="thg:TCELL_1248"/>
<dbReference type="OrthoDB" id="17771at2157"/>
<reference evidence="2 3" key="1">
    <citation type="journal article" date="2012" name="J. Bacteriol.">
        <title>Complete genome sequence of the hyperthermophilic cellulolytic Crenarchaeon 'Thermogladius cellulolyticus' 1633.</title>
        <authorList>
            <person name="Mardanov A.V."/>
            <person name="Kochetkova T.V."/>
            <person name="Beletsky A.V."/>
            <person name="Bonch-Osmolovskaya E.A."/>
            <person name="Ravin N.V."/>
            <person name="Skryabin K.G."/>
        </authorList>
    </citation>
    <scope>NUCLEOTIDE SEQUENCE [LARGE SCALE GENOMIC DNA]</scope>
    <source>
        <strain evidence="3">DSM 22663 / VKM B-2946 / 1633</strain>
    </source>
</reference>
<organism evidence="2 3">
    <name type="scientific">Thermogladius calderae (strain DSM 22663 / VKM B-2946 / 1633)</name>
    <dbReference type="NCBI Taxonomy" id="1184251"/>
    <lineage>
        <taxon>Archaea</taxon>
        <taxon>Thermoproteota</taxon>
        <taxon>Thermoprotei</taxon>
        <taxon>Desulfurococcales</taxon>
        <taxon>Desulfurococcaceae</taxon>
        <taxon>Thermogladius</taxon>
    </lineage>
</organism>
<dbReference type="Gene3D" id="3.30.1190.10">
    <property type="entry name" value="DNA-binding protein Tfx superfamily, archaea"/>
    <property type="match status" value="1"/>
</dbReference>
<feature type="domain" description="HTH cro/C1-type" evidence="1">
    <location>
        <begin position="19"/>
        <end position="39"/>
    </location>
</feature>
<dbReference type="InterPro" id="IPR004645">
    <property type="entry name" value="Tfx_DNA-bd_arc"/>
</dbReference>
<dbReference type="HOGENOM" id="CLU_125807_1_0_2"/>
<dbReference type="STRING" id="1184251.TCELL_1248"/>
<dbReference type="GeneID" id="13013569"/>
<dbReference type="Pfam" id="PF14601">
    <property type="entry name" value="TFX_C"/>
    <property type="match status" value="1"/>
</dbReference>